<keyword evidence="6" id="KW-0472">Membrane</keyword>
<keyword evidence="9" id="KW-1185">Reference proteome</keyword>
<evidence type="ECO:0000259" key="7">
    <source>
        <dbReference type="PROSITE" id="PS50901"/>
    </source>
</evidence>
<dbReference type="Pfam" id="PF01580">
    <property type="entry name" value="FtsK_SpoIIIE"/>
    <property type="match status" value="1"/>
</dbReference>
<evidence type="ECO:0000313" key="9">
    <source>
        <dbReference type="Proteomes" id="UP000319817"/>
    </source>
</evidence>
<evidence type="ECO:0000256" key="2">
    <source>
        <dbReference type="ARBA" id="ARBA00022840"/>
    </source>
</evidence>
<gene>
    <name evidence="8" type="ORF">K239x_56360</name>
</gene>
<dbReference type="EMBL" id="CP036526">
    <property type="protein sequence ID" value="QDT13616.1"/>
    <property type="molecule type" value="Genomic_DNA"/>
</dbReference>
<dbReference type="GO" id="GO:0005524">
    <property type="term" value="F:ATP binding"/>
    <property type="evidence" value="ECO:0007669"/>
    <property type="project" value="UniProtKB-UniRule"/>
</dbReference>
<proteinExistence type="predicted"/>
<organism evidence="8 9">
    <name type="scientific">Stieleria marina</name>
    <dbReference type="NCBI Taxonomy" id="1930275"/>
    <lineage>
        <taxon>Bacteria</taxon>
        <taxon>Pseudomonadati</taxon>
        <taxon>Planctomycetota</taxon>
        <taxon>Planctomycetia</taxon>
        <taxon>Pirellulales</taxon>
        <taxon>Pirellulaceae</taxon>
        <taxon>Stieleria</taxon>
    </lineage>
</organism>
<dbReference type="PANTHER" id="PTHR22683">
    <property type="entry name" value="SPORULATION PROTEIN RELATED"/>
    <property type="match status" value="1"/>
</dbReference>
<name>A0A517P2L6_9BACT</name>
<dbReference type="RefSeq" id="WP_145421334.1">
    <property type="nucleotide sequence ID" value="NZ_CP036526.1"/>
</dbReference>
<feature type="binding site" evidence="3">
    <location>
        <begin position="789"/>
        <end position="796"/>
    </location>
    <ligand>
        <name>ATP</name>
        <dbReference type="ChEBI" id="CHEBI:30616"/>
    </ligand>
</feature>
<dbReference type="SUPFAM" id="SSF52540">
    <property type="entry name" value="P-loop containing nucleoside triphosphate hydrolases"/>
    <property type="match status" value="1"/>
</dbReference>
<evidence type="ECO:0000256" key="1">
    <source>
        <dbReference type="ARBA" id="ARBA00022741"/>
    </source>
</evidence>
<sequence precursor="true">MKDSAVDPPGLFDPRRQIRLLSGLAQRCRSSAEKQRELMQRHSAEKDQEEQSLASSRGEQTDECRRQRRQMLDEWDATEEKLTATYEANAIKTRQQVNRLSAIFRKKLADGQSDIGRKVDARREAVVHQYEIRKSQPIDQMRAEIASIDDSLDPMQEDIEWARALTVRRLDGLPAVPPAQSPEENMAEVPPKSVTESVDTVYRLTRKLKSTVTEMQTGAASKIVDSFYLPAGVAVFIVVWIIGVLLMKFDPPWIPMVIGIVTGGVLGFVIYAILLWPLKKMTRQLYPRVERIVVAAEEAAQTGRDIAKKTADELSQELIDRRKSHLAAADRWKLEQLAELESGLKEEQREAREKLTASLAAVDEKYLADYANVSSQMHTRAESLAIEITDALSQTDQNLQSQREASQEFRRRQLERLAHRLKQGVNKGMQKIALTDAAVQERFAPWQSIVDNEATKIAKLDYLPLGALAVADNLRQSLSPADQADANGVISDVDTPQIVPNEEIPASLPVVLHRRLHSAVVVEAAPAQMENAIELAHQILWRTLTGVSPSRVKLTLIDPLGRGQHFTSFMALADHDPSLVGHRVWTSESNIDQRLGEIAHHVEDVLQSSLRDRFQRIEDYNDVAGSMAEPYRIVAGVGLPEGLTRSSYKHLLALIESGIRCGVFTVIVTDSSKPWPGDMPMPTSDKLLKLKVDESGSWHVDSQLLGELPFQPYASPPSQLRNALVEKIGTAAVAASRVEIPLRSLLEQDNEGEASTDDGIDIVVGTQGANRSLSLNLGEGVRQHVLIAGKTGSGKSTLLHSIITSGAFHYRPDQLHFYLLDFKKGVEFKPYADHGMPHARVIGIESEREFGRSVLQRLDAELQERGEKFRSYGVQELSEYRGVRGDELPRIMLVIDEFQELFVRDDRLAGDCAMLLDRLVRQGRSFGMHVVLSSQSLAGAFSLPRATLGQMAVRIAMQCSESDAALILSDDNTAARLISRPGEAIYNDAGGLVEGNHPFQVAWLSSDEHKKLLARISKRDDKFIADYAPPVVFEGNRPCAWSGPLADTAIKGESKTNGLRGFLGESVEIGPPATLELTRNAGRNVLLITPPESRSALIASTVSSFIRSHPKLQVLYFDGTRADDAPSMMPWLEEAGISAKQIKPRDSEAEMVALNKIVKQRGDDSEDAPPIIAIIDPLDRFREFRQDDSFSFSLDSAAADENGPTAMREVLRDGPAANVFVFLICGGAETLSRWLPRASQHDLELRLLGRMNASDSSVLIDSPIASELSAATMLLYDDSDGRIMKFRQCDFPDAQAVSRWLAK</sequence>
<feature type="compositionally biased region" description="Basic and acidic residues" evidence="5">
    <location>
        <begin position="31"/>
        <end position="46"/>
    </location>
</feature>
<dbReference type="GO" id="GO:0003677">
    <property type="term" value="F:DNA binding"/>
    <property type="evidence" value="ECO:0007669"/>
    <property type="project" value="InterPro"/>
</dbReference>
<protein>
    <submittedName>
        <fullName evidence="8">FtsK-like domain-containing protein</fullName>
    </submittedName>
</protein>
<keyword evidence="6" id="KW-1133">Transmembrane helix</keyword>
<feature type="transmembrane region" description="Helical" evidence="6">
    <location>
        <begin position="253"/>
        <end position="278"/>
    </location>
</feature>
<reference evidence="8 9" key="1">
    <citation type="submission" date="2019-02" db="EMBL/GenBank/DDBJ databases">
        <title>Deep-cultivation of Planctomycetes and their phenomic and genomic characterization uncovers novel biology.</title>
        <authorList>
            <person name="Wiegand S."/>
            <person name="Jogler M."/>
            <person name="Boedeker C."/>
            <person name="Pinto D."/>
            <person name="Vollmers J."/>
            <person name="Rivas-Marin E."/>
            <person name="Kohn T."/>
            <person name="Peeters S.H."/>
            <person name="Heuer A."/>
            <person name="Rast P."/>
            <person name="Oberbeckmann S."/>
            <person name="Bunk B."/>
            <person name="Jeske O."/>
            <person name="Meyerdierks A."/>
            <person name="Storesund J.E."/>
            <person name="Kallscheuer N."/>
            <person name="Luecker S."/>
            <person name="Lage O.M."/>
            <person name="Pohl T."/>
            <person name="Merkel B.J."/>
            <person name="Hornburger P."/>
            <person name="Mueller R.-W."/>
            <person name="Bruemmer F."/>
            <person name="Labrenz M."/>
            <person name="Spormann A.M."/>
            <person name="Op den Camp H."/>
            <person name="Overmann J."/>
            <person name="Amann R."/>
            <person name="Jetten M.S.M."/>
            <person name="Mascher T."/>
            <person name="Medema M.H."/>
            <person name="Devos D.P."/>
            <person name="Kaster A.-K."/>
            <person name="Ovreas L."/>
            <person name="Rohde M."/>
            <person name="Galperin M.Y."/>
            <person name="Jogler C."/>
        </authorList>
    </citation>
    <scope>NUCLEOTIDE SEQUENCE [LARGE SCALE GENOMIC DNA]</scope>
    <source>
        <strain evidence="8 9">K23_9</strain>
    </source>
</reference>
<dbReference type="OrthoDB" id="9807790at2"/>
<keyword evidence="6" id="KW-0812">Transmembrane</keyword>
<feature type="region of interest" description="Disordered" evidence="5">
    <location>
        <begin position="31"/>
        <end position="64"/>
    </location>
</feature>
<dbReference type="InterPro" id="IPR050206">
    <property type="entry name" value="FtsK/SpoIIIE/SftA"/>
</dbReference>
<keyword evidence="4" id="KW-0175">Coiled coil</keyword>
<evidence type="ECO:0000256" key="5">
    <source>
        <dbReference type="SAM" id="MobiDB-lite"/>
    </source>
</evidence>
<feature type="domain" description="FtsK" evidence="7">
    <location>
        <begin position="770"/>
        <end position="966"/>
    </location>
</feature>
<evidence type="ECO:0000256" key="4">
    <source>
        <dbReference type="SAM" id="Coils"/>
    </source>
</evidence>
<evidence type="ECO:0000256" key="6">
    <source>
        <dbReference type="SAM" id="Phobius"/>
    </source>
</evidence>
<feature type="transmembrane region" description="Helical" evidence="6">
    <location>
        <begin position="227"/>
        <end position="247"/>
    </location>
</feature>
<feature type="coiled-coil region" evidence="4">
    <location>
        <begin position="334"/>
        <end position="365"/>
    </location>
</feature>
<keyword evidence="2 3" id="KW-0067">ATP-binding</keyword>
<evidence type="ECO:0000313" key="8">
    <source>
        <dbReference type="EMBL" id="QDT13616.1"/>
    </source>
</evidence>
<evidence type="ECO:0000256" key="3">
    <source>
        <dbReference type="PROSITE-ProRule" id="PRU00289"/>
    </source>
</evidence>
<dbReference type="Proteomes" id="UP000319817">
    <property type="component" value="Chromosome"/>
</dbReference>
<dbReference type="PANTHER" id="PTHR22683:SF41">
    <property type="entry name" value="DNA TRANSLOCASE FTSK"/>
    <property type="match status" value="1"/>
</dbReference>
<keyword evidence="1 3" id="KW-0547">Nucleotide-binding</keyword>
<accession>A0A517P2L6</accession>
<dbReference type="Gene3D" id="3.40.50.300">
    <property type="entry name" value="P-loop containing nucleotide triphosphate hydrolases"/>
    <property type="match status" value="2"/>
</dbReference>
<dbReference type="InterPro" id="IPR027417">
    <property type="entry name" value="P-loop_NTPase"/>
</dbReference>
<dbReference type="PROSITE" id="PS50901">
    <property type="entry name" value="FTSK"/>
    <property type="match status" value="1"/>
</dbReference>
<dbReference type="InterPro" id="IPR002543">
    <property type="entry name" value="FtsK_dom"/>
</dbReference>